<keyword evidence="8" id="KW-1185">Reference proteome</keyword>
<evidence type="ECO:0000256" key="6">
    <source>
        <dbReference type="SAM" id="Coils"/>
    </source>
</evidence>
<reference evidence="7 8" key="1">
    <citation type="submission" date="2019-02" db="EMBL/GenBank/DDBJ databases">
        <title>Deep-cultivation of Planctomycetes and their phenomic and genomic characterization uncovers novel biology.</title>
        <authorList>
            <person name="Wiegand S."/>
            <person name="Jogler M."/>
            <person name="Boedeker C."/>
            <person name="Pinto D."/>
            <person name="Vollmers J."/>
            <person name="Rivas-Marin E."/>
            <person name="Kohn T."/>
            <person name="Peeters S.H."/>
            <person name="Heuer A."/>
            <person name="Rast P."/>
            <person name="Oberbeckmann S."/>
            <person name="Bunk B."/>
            <person name="Jeske O."/>
            <person name="Meyerdierks A."/>
            <person name="Storesund J.E."/>
            <person name="Kallscheuer N."/>
            <person name="Luecker S."/>
            <person name="Lage O.M."/>
            <person name="Pohl T."/>
            <person name="Merkel B.J."/>
            <person name="Hornburger P."/>
            <person name="Mueller R.-W."/>
            <person name="Bruemmer F."/>
            <person name="Labrenz M."/>
            <person name="Spormann A.M."/>
            <person name="Op den Camp H."/>
            <person name="Overmann J."/>
            <person name="Amann R."/>
            <person name="Jetten M.S.M."/>
            <person name="Mascher T."/>
            <person name="Medema M.H."/>
            <person name="Devos D.P."/>
            <person name="Kaster A.-K."/>
            <person name="Ovreas L."/>
            <person name="Rohde M."/>
            <person name="Galperin M.Y."/>
            <person name="Jogler C."/>
        </authorList>
    </citation>
    <scope>NUCLEOTIDE SEQUENCE [LARGE SCALE GENOMIC DNA]</scope>
    <source>
        <strain evidence="7 8">ETA_A1</strain>
    </source>
</reference>
<name>A0A517XY31_9BACT</name>
<keyword evidence="5" id="KW-0811">Translocation</keyword>
<dbReference type="HAMAP" id="MF_00902">
    <property type="entry name" value="TatC"/>
    <property type="match status" value="1"/>
</dbReference>
<comment type="function">
    <text evidence="5">Part of the twin-arginine translocation (Tat) system that transports large folded proteins containing a characteristic twin-arginine motif in their signal peptide across membranes.</text>
</comment>
<dbReference type="Pfam" id="PF00902">
    <property type="entry name" value="TatC"/>
    <property type="match status" value="1"/>
</dbReference>
<dbReference type="GO" id="GO:0043953">
    <property type="term" value="P:protein transport by the Tat complex"/>
    <property type="evidence" value="ECO:0007669"/>
    <property type="project" value="UniProtKB-UniRule"/>
</dbReference>
<comment type="subunit">
    <text evidence="5">Forms a complex with TatA.</text>
</comment>
<evidence type="ECO:0000256" key="3">
    <source>
        <dbReference type="ARBA" id="ARBA00022989"/>
    </source>
</evidence>
<keyword evidence="5" id="KW-0653">Protein transport</keyword>
<proteinExistence type="inferred from homology"/>
<dbReference type="KEGG" id="uli:ETAA1_43840"/>
<dbReference type="PANTHER" id="PTHR30371">
    <property type="entry name" value="SEC-INDEPENDENT PROTEIN TRANSLOCASE PROTEIN TATC"/>
    <property type="match status" value="1"/>
</dbReference>
<evidence type="ECO:0000256" key="4">
    <source>
        <dbReference type="ARBA" id="ARBA00023136"/>
    </source>
</evidence>
<dbReference type="GO" id="GO:0065002">
    <property type="term" value="P:intracellular protein transmembrane transport"/>
    <property type="evidence" value="ECO:0007669"/>
    <property type="project" value="TreeGrafter"/>
</dbReference>
<feature type="transmembrane region" description="Helical" evidence="5">
    <location>
        <begin position="292"/>
        <end position="316"/>
    </location>
</feature>
<comment type="similarity">
    <text evidence="5">Belongs to the TatC family.</text>
</comment>
<accession>A0A517XY31</accession>
<evidence type="ECO:0000256" key="2">
    <source>
        <dbReference type="ARBA" id="ARBA00022692"/>
    </source>
</evidence>
<comment type="subcellular location">
    <subcellularLocation>
        <location evidence="5">Cell membrane</location>
        <topology evidence="5">Multi-pass membrane protein</topology>
    </subcellularLocation>
    <subcellularLocation>
        <location evidence="1">Membrane</location>
        <topology evidence="1">Multi-pass membrane protein</topology>
    </subcellularLocation>
</comment>
<feature type="transmembrane region" description="Helical" evidence="5">
    <location>
        <begin position="38"/>
        <end position="60"/>
    </location>
</feature>
<evidence type="ECO:0000313" key="8">
    <source>
        <dbReference type="Proteomes" id="UP000319576"/>
    </source>
</evidence>
<keyword evidence="3 5" id="KW-1133">Transmembrane helix</keyword>
<organism evidence="7 8">
    <name type="scientific">Urbifossiella limnaea</name>
    <dbReference type="NCBI Taxonomy" id="2528023"/>
    <lineage>
        <taxon>Bacteria</taxon>
        <taxon>Pseudomonadati</taxon>
        <taxon>Planctomycetota</taxon>
        <taxon>Planctomycetia</taxon>
        <taxon>Gemmatales</taxon>
        <taxon>Gemmataceae</taxon>
        <taxon>Urbifossiella</taxon>
    </lineage>
</organism>
<dbReference type="InterPro" id="IPR002033">
    <property type="entry name" value="TatC"/>
</dbReference>
<evidence type="ECO:0000256" key="1">
    <source>
        <dbReference type="ARBA" id="ARBA00004141"/>
    </source>
</evidence>
<dbReference type="PANTHER" id="PTHR30371:SF0">
    <property type="entry name" value="SEC-INDEPENDENT PROTEIN TRANSLOCASE PROTEIN TATC, CHLOROPLASTIC-RELATED"/>
    <property type="match status" value="1"/>
</dbReference>
<protein>
    <recommendedName>
        <fullName evidence="5">Sec-independent protein translocase protein TatC</fullName>
    </recommendedName>
</protein>
<dbReference type="GO" id="GO:0009977">
    <property type="term" value="F:proton motive force dependent protein transmembrane transporter activity"/>
    <property type="evidence" value="ECO:0007669"/>
    <property type="project" value="TreeGrafter"/>
</dbReference>
<keyword evidence="6" id="KW-0175">Coiled coil</keyword>
<sequence length="390" mass="43627">MLSRKSQRSHEYPDDIFDDTRMTFGEHLEELRMRMIRALVGLVVLMCVGFVLDGIGSAVGNPKIGVGKPMFEIITDPVETQVRDFYYRRTLKAQEEKLKDKQTSAEDEVEGVRQKLRDNDNSLTVLTDDERRVLLGAPQEMPVMIPVEAFVPVFGAPKEGAPKEIITTLKVYPGYISSFSNQGDALVGAKGYLTTLSAQESLVVYFKVSIVCGIVLASPWLLYQFWAFVGAGMYPHEKRYIRIIFLPSLFLFVAGVLLCQFVVLPGAVKALLKFNEWLNIDPDIRLNEWLGLALILPLVFGLSFQTPLVMIFLNRIGLFSAADYLRKWRGACFVLALFAALITPTPDLVTMGYLFVPMFGLYLAGIVFCYYFPGFDPAAADEPAAEEIAV</sequence>
<gene>
    <name evidence="7" type="primary">tatC2</name>
    <name evidence="5" type="synonym">tatC</name>
    <name evidence="7" type="ORF">ETAA1_43840</name>
</gene>
<feature type="transmembrane region" description="Helical" evidence="5">
    <location>
        <begin position="202"/>
        <end position="223"/>
    </location>
</feature>
<dbReference type="AlphaFoldDB" id="A0A517XY31"/>
<dbReference type="NCBIfam" id="TIGR00945">
    <property type="entry name" value="tatC"/>
    <property type="match status" value="1"/>
</dbReference>
<dbReference type="Proteomes" id="UP000319576">
    <property type="component" value="Chromosome"/>
</dbReference>
<keyword evidence="2 5" id="KW-0812">Transmembrane</keyword>
<keyword evidence="4 5" id="KW-0472">Membrane</keyword>
<feature type="transmembrane region" description="Helical" evidence="5">
    <location>
        <begin position="351"/>
        <end position="372"/>
    </location>
</feature>
<keyword evidence="5" id="KW-1003">Cell membrane</keyword>
<dbReference type="EMBL" id="CP036273">
    <property type="protein sequence ID" value="QDU22404.1"/>
    <property type="molecule type" value="Genomic_DNA"/>
</dbReference>
<dbReference type="OrthoDB" id="9777044at2"/>
<dbReference type="RefSeq" id="WP_145242108.1">
    <property type="nucleotide sequence ID" value="NZ_CP036273.1"/>
</dbReference>
<feature type="coiled-coil region" evidence="6">
    <location>
        <begin position="88"/>
        <end position="115"/>
    </location>
</feature>
<feature type="transmembrane region" description="Helical" evidence="5">
    <location>
        <begin position="244"/>
        <end position="272"/>
    </location>
</feature>
<keyword evidence="5" id="KW-0813">Transport</keyword>
<evidence type="ECO:0000256" key="5">
    <source>
        <dbReference type="HAMAP-Rule" id="MF_00902"/>
    </source>
</evidence>
<feature type="transmembrane region" description="Helical" evidence="5">
    <location>
        <begin position="328"/>
        <end position="345"/>
    </location>
</feature>
<dbReference type="GO" id="GO:0033281">
    <property type="term" value="C:TAT protein transport complex"/>
    <property type="evidence" value="ECO:0007669"/>
    <property type="project" value="UniProtKB-UniRule"/>
</dbReference>
<evidence type="ECO:0000313" key="7">
    <source>
        <dbReference type="EMBL" id="QDU22404.1"/>
    </source>
</evidence>